<dbReference type="InterPro" id="IPR001288">
    <property type="entry name" value="Translation_initiation_fac_3"/>
</dbReference>
<dbReference type="PROSITE" id="PS00938">
    <property type="entry name" value="IF3"/>
    <property type="match status" value="1"/>
</dbReference>
<accession>A0A1F6USC7</accession>
<dbReference type="GO" id="GO:0043022">
    <property type="term" value="F:ribosome binding"/>
    <property type="evidence" value="ECO:0007669"/>
    <property type="project" value="TreeGrafter"/>
</dbReference>
<protein>
    <recommendedName>
        <fullName evidence="4 5">Translation initiation factor IF-3</fullName>
    </recommendedName>
</protein>
<keyword evidence="3 5" id="KW-0648">Protein biosynthesis</keyword>
<gene>
    <name evidence="8" type="ORF">A2814_02915</name>
</gene>
<dbReference type="PANTHER" id="PTHR10938:SF0">
    <property type="entry name" value="TRANSLATION INITIATION FACTOR IF-3, MITOCHONDRIAL"/>
    <property type="match status" value="1"/>
</dbReference>
<evidence type="ECO:0000256" key="3">
    <source>
        <dbReference type="ARBA" id="ARBA00022917"/>
    </source>
</evidence>
<dbReference type="EMBL" id="MFTI01000016">
    <property type="protein sequence ID" value="OGI60250.1"/>
    <property type="molecule type" value="Genomic_DNA"/>
</dbReference>
<dbReference type="InterPro" id="IPR019814">
    <property type="entry name" value="Translation_initiation_fac_3_N"/>
</dbReference>
<dbReference type="InterPro" id="IPR019815">
    <property type="entry name" value="Translation_initiation_fac_3_C"/>
</dbReference>
<dbReference type="NCBIfam" id="TIGR00168">
    <property type="entry name" value="infC"/>
    <property type="match status" value="1"/>
</dbReference>
<dbReference type="Pfam" id="PF00707">
    <property type="entry name" value="IF3_C"/>
    <property type="match status" value="1"/>
</dbReference>
<dbReference type="AlphaFoldDB" id="A0A1F6USC7"/>
<dbReference type="PANTHER" id="PTHR10938">
    <property type="entry name" value="TRANSLATION INITIATION FACTOR IF-3"/>
    <property type="match status" value="1"/>
</dbReference>
<name>A0A1F6USC7_9BACT</name>
<dbReference type="SUPFAM" id="SSF54364">
    <property type="entry name" value="Translation initiation factor IF3, N-terminal domain"/>
    <property type="match status" value="1"/>
</dbReference>
<comment type="caution">
    <text evidence="8">The sequence shown here is derived from an EMBL/GenBank/DDBJ whole genome shotgun (WGS) entry which is preliminary data.</text>
</comment>
<comment type="similarity">
    <text evidence="1 5">Belongs to the IF-3 family.</text>
</comment>
<reference evidence="8 9" key="1">
    <citation type="journal article" date="2016" name="Nat. Commun.">
        <title>Thousands of microbial genomes shed light on interconnected biogeochemical processes in an aquifer system.</title>
        <authorList>
            <person name="Anantharaman K."/>
            <person name="Brown C.T."/>
            <person name="Hug L.A."/>
            <person name="Sharon I."/>
            <person name="Castelle C.J."/>
            <person name="Probst A.J."/>
            <person name="Thomas B.C."/>
            <person name="Singh A."/>
            <person name="Wilkins M.J."/>
            <person name="Karaoz U."/>
            <person name="Brodie E.L."/>
            <person name="Williams K.H."/>
            <person name="Hubbard S.S."/>
            <person name="Banfield J.F."/>
        </authorList>
    </citation>
    <scope>NUCLEOTIDE SEQUENCE [LARGE SCALE GENOMIC DNA]</scope>
</reference>
<comment type="subunit">
    <text evidence="5">Monomer.</text>
</comment>
<dbReference type="GO" id="GO:0003743">
    <property type="term" value="F:translation initiation factor activity"/>
    <property type="evidence" value="ECO:0007669"/>
    <property type="project" value="UniProtKB-UniRule"/>
</dbReference>
<evidence type="ECO:0000313" key="8">
    <source>
        <dbReference type="EMBL" id="OGI60250.1"/>
    </source>
</evidence>
<dbReference type="STRING" id="1801732.A2814_02915"/>
<evidence type="ECO:0000259" key="6">
    <source>
        <dbReference type="Pfam" id="PF00707"/>
    </source>
</evidence>
<organism evidence="8 9">
    <name type="scientific">Candidatus Nomurabacteria bacterium RIFCSPHIGHO2_01_FULL_38_19</name>
    <dbReference type="NCBI Taxonomy" id="1801732"/>
    <lineage>
        <taxon>Bacteria</taxon>
        <taxon>Candidatus Nomuraibacteriota</taxon>
    </lineage>
</organism>
<dbReference type="Pfam" id="PF05198">
    <property type="entry name" value="IF3_N"/>
    <property type="match status" value="1"/>
</dbReference>
<dbReference type="InterPro" id="IPR036787">
    <property type="entry name" value="T_IF-3_N_sf"/>
</dbReference>
<comment type="subcellular location">
    <subcellularLocation>
        <location evidence="5">Cytoplasm</location>
    </subcellularLocation>
</comment>
<dbReference type="GO" id="GO:0005737">
    <property type="term" value="C:cytoplasm"/>
    <property type="evidence" value="ECO:0007669"/>
    <property type="project" value="UniProtKB-SubCell"/>
</dbReference>
<evidence type="ECO:0000256" key="5">
    <source>
        <dbReference type="RuleBase" id="RU000646"/>
    </source>
</evidence>
<dbReference type="InterPro" id="IPR019813">
    <property type="entry name" value="Translation_initiation_fac3_CS"/>
</dbReference>
<dbReference type="Gene3D" id="3.10.20.80">
    <property type="entry name" value="Translation initiation factor 3 (IF-3), N-terminal domain"/>
    <property type="match status" value="1"/>
</dbReference>
<evidence type="ECO:0000259" key="7">
    <source>
        <dbReference type="Pfam" id="PF05198"/>
    </source>
</evidence>
<comment type="function">
    <text evidence="5">IF-3 binds to the 30S ribosomal subunit and shifts the equilibrium between 70S ribosomes and their 50S and 30S subunits in favor of the free subunits, thus enhancing the availability of 30S subunits on which protein synthesis initiation begins.</text>
</comment>
<feature type="domain" description="Translation initiation factor 3 C-terminal" evidence="6">
    <location>
        <begin position="100"/>
        <end position="174"/>
    </location>
</feature>
<dbReference type="SUPFAM" id="SSF55200">
    <property type="entry name" value="Translation initiation factor IF3, C-terminal domain"/>
    <property type="match status" value="1"/>
</dbReference>
<proteinExistence type="inferred from homology"/>
<dbReference type="Proteomes" id="UP000177869">
    <property type="component" value="Unassembled WGS sequence"/>
</dbReference>
<feature type="domain" description="Translation initiation factor 3 N-terminal" evidence="7">
    <location>
        <begin position="23"/>
        <end position="91"/>
    </location>
</feature>
<dbReference type="Gene3D" id="3.30.110.10">
    <property type="entry name" value="Translation initiation factor 3 (IF-3), C-terminal domain"/>
    <property type="match status" value="1"/>
</dbReference>
<evidence type="ECO:0000256" key="2">
    <source>
        <dbReference type="ARBA" id="ARBA00022540"/>
    </source>
</evidence>
<evidence type="ECO:0000256" key="4">
    <source>
        <dbReference type="NCBIfam" id="TIGR00168"/>
    </source>
</evidence>
<dbReference type="InterPro" id="IPR036788">
    <property type="entry name" value="T_IF-3_C_sf"/>
</dbReference>
<keyword evidence="2 5" id="KW-0396">Initiation factor</keyword>
<sequence length="186" mass="21153">MQLAPLALRANKCSGLYPLRERINNQIRASELRVLDSENKNLGVLSIKDALELAQSKDLDLIEVAPNANPPLAKIMNFGRYQYEVNKKLKKSKAGAKHTETKSIQIKIGTGDHDLELKAKTASKWLKEGHRIKVELFLAGRAKYMDEKFLKERLDRILHLITEEYKVSDSYKRGPKGLITTIEKVK</sequence>
<evidence type="ECO:0000256" key="1">
    <source>
        <dbReference type="ARBA" id="ARBA00005439"/>
    </source>
</evidence>
<evidence type="ECO:0000313" key="9">
    <source>
        <dbReference type="Proteomes" id="UP000177869"/>
    </source>
</evidence>
<dbReference type="GO" id="GO:0032790">
    <property type="term" value="P:ribosome disassembly"/>
    <property type="evidence" value="ECO:0007669"/>
    <property type="project" value="TreeGrafter"/>
</dbReference>